<dbReference type="InterPro" id="IPR002397">
    <property type="entry name" value="Cyt_P450_B"/>
</dbReference>
<keyword evidence="4" id="KW-1185">Reference proteome</keyword>
<comment type="caution">
    <text evidence="3">The sequence shown here is derived from an EMBL/GenBank/DDBJ whole genome shotgun (WGS) entry which is preliminary data.</text>
</comment>
<dbReference type="EMBL" id="SADE01000003">
    <property type="protein sequence ID" value="RVU35135.1"/>
    <property type="molecule type" value="Genomic_DNA"/>
</dbReference>
<comment type="similarity">
    <text evidence="1 2">Belongs to the cytochrome P450 family.</text>
</comment>
<gene>
    <name evidence="3" type="ORF">EOI86_20145</name>
</gene>
<dbReference type="Proteomes" id="UP000287447">
    <property type="component" value="Unassembled WGS sequence"/>
</dbReference>
<dbReference type="InterPro" id="IPR017972">
    <property type="entry name" value="Cyt_P450_CS"/>
</dbReference>
<dbReference type="PRINTS" id="PR00385">
    <property type="entry name" value="P450"/>
</dbReference>
<dbReference type="PROSITE" id="PS00086">
    <property type="entry name" value="CYTOCHROME_P450"/>
    <property type="match status" value="1"/>
</dbReference>
<dbReference type="PANTHER" id="PTHR46696:SF1">
    <property type="entry name" value="CYTOCHROME P450 YJIB-RELATED"/>
    <property type="match status" value="1"/>
</dbReference>
<dbReference type="OrthoDB" id="9764248at2"/>
<dbReference type="Pfam" id="PF00067">
    <property type="entry name" value="p450"/>
    <property type="match status" value="1"/>
</dbReference>
<dbReference type="SUPFAM" id="SSF48264">
    <property type="entry name" value="Cytochrome P450"/>
    <property type="match status" value="1"/>
</dbReference>
<keyword evidence="2" id="KW-0349">Heme</keyword>
<dbReference type="PANTHER" id="PTHR46696">
    <property type="entry name" value="P450, PUTATIVE (EUROFUNG)-RELATED"/>
    <property type="match status" value="1"/>
</dbReference>
<dbReference type="RefSeq" id="WP_127767456.1">
    <property type="nucleotide sequence ID" value="NZ_SADE01000003.1"/>
</dbReference>
<keyword evidence="2" id="KW-0503">Monooxygenase</keyword>
<evidence type="ECO:0000313" key="4">
    <source>
        <dbReference type="Proteomes" id="UP000287447"/>
    </source>
</evidence>
<dbReference type="Gene3D" id="1.10.630.10">
    <property type="entry name" value="Cytochrome P450"/>
    <property type="match status" value="1"/>
</dbReference>
<accession>A0A3S2VNJ6</accession>
<dbReference type="InterPro" id="IPR001128">
    <property type="entry name" value="Cyt_P450"/>
</dbReference>
<keyword evidence="2" id="KW-0408">Iron</keyword>
<reference evidence="4" key="1">
    <citation type="submission" date="2019-01" db="EMBL/GenBank/DDBJ databases">
        <title>Gri0909 isolated from a small marine red alga.</title>
        <authorList>
            <person name="Kim J."/>
            <person name="Jeong S.E."/>
            <person name="Jeon C.O."/>
        </authorList>
    </citation>
    <scope>NUCLEOTIDE SEQUENCE [LARGE SCALE GENOMIC DNA]</scope>
    <source>
        <strain evidence="4">Gri0909</strain>
    </source>
</reference>
<dbReference type="GO" id="GO:0004497">
    <property type="term" value="F:monooxygenase activity"/>
    <property type="evidence" value="ECO:0007669"/>
    <property type="project" value="UniProtKB-KW"/>
</dbReference>
<dbReference type="PRINTS" id="PR00359">
    <property type="entry name" value="BP450"/>
</dbReference>
<dbReference type="GO" id="GO:0005506">
    <property type="term" value="F:iron ion binding"/>
    <property type="evidence" value="ECO:0007669"/>
    <property type="project" value="InterPro"/>
</dbReference>
<keyword evidence="2" id="KW-0479">Metal-binding</keyword>
<evidence type="ECO:0000256" key="2">
    <source>
        <dbReference type="RuleBase" id="RU000461"/>
    </source>
</evidence>
<evidence type="ECO:0000313" key="3">
    <source>
        <dbReference type="EMBL" id="RVU35135.1"/>
    </source>
</evidence>
<sequence length="403" mass="44497">MYEQNTADVAPYIDPTTLIKNPHEQFGALRARTPVIQLADSQFMALRAVDAVALLSDPRMRQVDGSDFVRLMGVPNGVASRLLTDFFLFSNGDTHRTKRGLFSRTFSHGRVRDMQPRIRATADRIVAELPRGQSFDFVDAIAARLPAEMIAAILGLPASHADFFRPRVYDLSRIVEPLYPHHHHDRIEAAAADLYDYVESELRARFATPKDDLLSTLVYDWWKNREMSFQSLVHQVLGLIVAGADTTRTAFAILVALLLGHQEQWAALKADTSLLPGAVAEGIRFEPSVGSVGRFATEAVEIGGVTVPAGAMVRISTISIMRDPELYANPDRFDICRTDHPKLNPAFGLGPHRCLGEILARMEMQEGLSALIAAAPDIQLESMPTMIGFGGIRQITPMITRIG</sequence>
<keyword evidence="2" id="KW-0560">Oxidoreductase</keyword>
<dbReference type="GO" id="GO:0020037">
    <property type="term" value="F:heme binding"/>
    <property type="evidence" value="ECO:0007669"/>
    <property type="project" value="InterPro"/>
</dbReference>
<protein>
    <submittedName>
        <fullName evidence="3">Cytochrome P450</fullName>
    </submittedName>
</protein>
<dbReference type="GO" id="GO:0016705">
    <property type="term" value="F:oxidoreductase activity, acting on paired donors, with incorporation or reduction of molecular oxygen"/>
    <property type="evidence" value="ECO:0007669"/>
    <property type="project" value="InterPro"/>
</dbReference>
<name>A0A3S2VNJ6_9PROT</name>
<dbReference type="InterPro" id="IPR036396">
    <property type="entry name" value="Cyt_P450_sf"/>
</dbReference>
<organism evidence="3 4">
    <name type="scientific">Hwanghaeella grinnelliae</name>
    <dbReference type="NCBI Taxonomy" id="2500179"/>
    <lineage>
        <taxon>Bacteria</taxon>
        <taxon>Pseudomonadati</taxon>
        <taxon>Pseudomonadota</taxon>
        <taxon>Alphaproteobacteria</taxon>
        <taxon>Rhodospirillales</taxon>
        <taxon>Rhodospirillaceae</taxon>
        <taxon>Hwanghaeella</taxon>
    </lineage>
</organism>
<evidence type="ECO:0000256" key="1">
    <source>
        <dbReference type="ARBA" id="ARBA00010617"/>
    </source>
</evidence>
<dbReference type="AlphaFoldDB" id="A0A3S2VNJ6"/>
<proteinExistence type="inferred from homology"/>